<evidence type="ECO:0000256" key="1">
    <source>
        <dbReference type="SAM" id="MobiDB-lite"/>
    </source>
</evidence>
<reference evidence="2 3" key="1">
    <citation type="journal article" date="2019" name="Commun. Biol.">
        <title>The bagworm genome reveals a unique fibroin gene that provides high tensile strength.</title>
        <authorList>
            <person name="Kono N."/>
            <person name="Nakamura H."/>
            <person name="Ohtoshi R."/>
            <person name="Tomita M."/>
            <person name="Numata K."/>
            <person name="Arakawa K."/>
        </authorList>
    </citation>
    <scope>NUCLEOTIDE SEQUENCE [LARGE SCALE GENOMIC DNA]</scope>
</reference>
<dbReference type="AlphaFoldDB" id="A0A4C1TN35"/>
<sequence length="110" mass="12634">MRKATQADWYQRHARRPRPRQSNRRTARVTAACFNMKAASSDDSSRNYRRGNGSRGARRGRRTGVTVVSRSAGAGAHAWREETGEPPRREYKWMLLGILPRRGRLGERLL</sequence>
<accession>A0A4C1TN35</accession>
<evidence type="ECO:0000313" key="2">
    <source>
        <dbReference type="EMBL" id="GBP15555.1"/>
    </source>
</evidence>
<protein>
    <submittedName>
        <fullName evidence="2">Uncharacterized protein</fullName>
    </submittedName>
</protein>
<keyword evidence="3" id="KW-1185">Reference proteome</keyword>
<feature type="region of interest" description="Disordered" evidence="1">
    <location>
        <begin position="1"/>
        <end position="83"/>
    </location>
</feature>
<name>A0A4C1TN35_EUMVA</name>
<dbReference type="EMBL" id="BGZK01000072">
    <property type="protein sequence ID" value="GBP15555.1"/>
    <property type="molecule type" value="Genomic_DNA"/>
</dbReference>
<gene>
    <name evidence="2" type="ORF">EVAR_9329_1</name>
</gene>
<feature type="compositionally biased region" description="Low complexity" evidence="1">
    <location>
        <begin position="63"/>
        <end position="72"/>
    </location>
</feature>
<comment type="caution">
    <text evidence="2">The sequence shown here is derived from an EMBL/GenBank/DDBJ whole genome shotgun (WGS) entry which is preliminary data.</text>
</comment>
<organism evidence="2 3">
    <name type="scientific">Eumeta variegata</name>
    <name type="common">Bagworm moth</name>
    <name type="synonym">Eumeta japonica</name>
    <dbReference type="NCBI Taxonomy" id="151549"/>
    <lineage>
        <taxon>Eukaryota</taxon>
        <taxon>Metazoa</taxon>
        <taxon>Ecdysozoa</taxon>
        <taxon>Arthropoda</taxon>
        <taxon>Hexapoda</taxon>
        <taxon>Insecta</taxon>
        <taxon>Pterygota</taxon>
        <taxon>Neoptera</taxon>
        <taxon>Endopterygota</taxon>
        <taxon>Lepidoptera</taxon>
        <taxon>Glossata</taxon>
        <taxon>Ditrysia</taxon>
        <taxon>Tineoidea</taxon>
        <taxon>Psychidae</taxon>
        <taxon>Oiketicinae</taxon>
        <taxon>Eumeta</taxon>
    </lineage>
</organism>
<evidence type="ECO:0000313" key="3">
    <source>
        <dbReference type="Proteomes" id="UP000299102"/>
    </source>
</evidence>
<feature type="compositionally biased region" description="Basic residues" evidence="1">
    <location>
        <begin position="12"/>
        <end position="27"/>
    </location>
</feature>
<dbReference type="Proteomes" id="UP000299102">
    <property type="component" value="Unassembled WGS sequence"/>
</dbReference>
<proteinExistence type="predicted"/>